<reference evidence="2 3" key="1">
    <citation type="journal article" date="2019" name="Appl. Microbiol. Biotechnol.">
        <title>Genome sequence of Isaria javanica and comparative genome analysis insights into family S53 peptidase evolution in fungal entomopathogens.</title>
        <authorList>
            <person name="Lin R."/>
            <person name="Zhang X."/>
            <person name="Xin B."/>
            <person name="Zou M."/>
            <person name="Gao Y."/>
            <person name="Qin F."/>
            <person name="Hu Q."/>
            <person name="Xie B."/>
            <person name="Cheng X."/>
        </authorList>
    </citation>
    <scope>NUCLEOTIDE SEQUENCE [LARGE SCALE GENOMIC DNA]</scope>
    <source>
        <strain evidence="2 3">IJ1G</strain>
    </source>
</reference>
<sequence length="259" mass="30071">MEESEHDNFAVFRDCLSTTLLEKEKIKSEPKRRRRSKVSATNSHPHASSQHEAEELADFIDYLAHEIFENLPQELRDVDYRSWRDSQSLQHQFSLPLTVDSLEMLNLPLSISETLRTYSLISSDPTTSSPLPPTAEAFILPALSAYLSTLTTAPPATRETRAEECEICERAWIPLSYHHLIPRFVHDKAVKRGWHKKEDLQNVAWLCGACHRFVHHFKNHEELARDYYTVELLLAEEEVQQWANWAAKLRWKGGGVRRR</sequence>
<feature type="region of interest" description="Disordered" evidence="1">
    <location>
        <begin position="26"/>
        <end position="52"/>
    </location>
</feature>
<dbReference type="OrthoDB" id="4850648at2759"/>
<comment type="caution">
    <text evidence="2">The sequence shown here is derived from an EMBL/GenBank/DDBJ whole genome shotgun (WGS) entry which is preliminary data.</text>
</comment>
<evidence type="ECO:0000256" key="1">
    <source>
        <dbReference type="SAM" id="MobiDB-lite"/>
    </source>
</evidence>
<dbReference type="Proteomes" id="UP000315783">
    <property type="component" value="Unassembled WGS sequence"/>
</dbReference>
<protein>
    <submittedName>
        <fullName evidence="2">HNH endonuclease</fullName>
    </submittedName>
</protein>
<evidence type="ECO:0000313" key="2">
    <source>
        <dbReference type="EMBL" id="TQV92238.1"/>
    </source>
</evidence>
<dbReference type="GO" id="GO:0004519">
    <property type="term" value="F:endonuclease activity"/>
    <property type="evidence" value="ECO:0007669"/>
    <property type="project" value="UniProtKB-KW"/>
</dbReference>
<accession>A0A545URY5</accession>
<keyword evidence="3" id="KW-1185">Reference proteome</keyword>
<dbReference type="AlphaFoldDB" id="A0A545URY5"/>
<dbReference type="PANTHER" id="PTHR37827:SF1">
    <property type="entry name" value="HNH DOMAIN-CONTAINING PROTEIN"/>
    <property type="match status" value="1"/>
</dbReference>
<keyword evidence="2" id="KW-0540">Nuclease</keyword>
<dbReference type="EMBL" id="SPUK01000016">
    <property type="protein sequence ID" value="TQV92238.1"/>
    <property type="molecule type" value="Genomic_DNA"/>
</dbReference>
<name>A0A545URY5_9HYPO</name>
<gene>
    <name evidence="2" type="ORF">IF1G_09310</name>
</gene>
<keyword evidence="2" id="KW-0255">Endonuclease</keyword>
<dbReference type="PANTHER" id="PTHR37827">
    <property type="entry name" value="TUDOR DOMAIN-CONTAINING PROTEIN"/>
    <property type="match status" value="1"/>
</dbReference>
<keyword evidence="2" id="KW-0378">Hydrolase</keyword>
<evidence type="ECO:0000313" key="3">
    <source>
        <dbReference type="Proteomes" id="UP000315783"/>
    </source>
</evidence>
<organism evidence="2 3">
    <name type="scientific">Cordyceps javanica</name>
    <dbReference type="NCBI Taxonomy" id="43265"/>
    <lineage>
        <taxon>Eukaryota</taxon>
        <taxon>Fungi</taxon>
        <taxon>Dikarya</taxon>
        <taxon>Ascomycota</taxon>
        <taxon>Pezizomycotina</taxon>
        <taxon>Sordariomycetes</taxon>
        <taxon>Hypocreomycetidae</taxon>
        <taxon>Hypocreales</taxon>
        <taxon>Cordycipitaceae</taxon>
        <taxon>Cordyceps</taxon>
    </lineage>
</organism>
<dbReference type="STRING" id="43265.A0A545URY5"/>
<feature type="compositionally biased region" description="Polar residues" evidence="1">
    <location>
        <begin position="38"/>
        <end position="48"/>
    </location>
</feature>
<proteinExistence type="predicted"/>